<feature type="transmembrane region" description="Helical" evidence="11">
    <location>
        <begin position="420"/>
        <end position="439"/>
    </location>
</feature>
<comment type="subcellular location">
    <subcellularLocation>
        <location evidence="2 12">Cell inner membrane</location>
        <topology evidence="2 12">Multi-pass membrane protein</topology>
    </subcellularLocation>
    <subcellularLocation>
        <location evidence="11">Cell membrane</location>
        <topology evidence="11">Multi-pass membrane protein</topology>
    </subcellularLocation>
</comment>
<evidence type="ECO:0000256" key="2">
    <source>
        <dbReference type="ARBA" id="ARBA00004429"/>
    </source>
</evidence>
<keyword evidence="6 12" id="KW-0997">Cell inner membrane</keyword>
<feature type="transmembrane region" description="Helical" evidence="11">
    <location>
        <begin position="307"/>
        <end position="327"/>
    </location>
</feature>
<accession>A0A1W6LHM7</accession>
<proteinExistence type="inferred from homology"/>
<feature type="transmembrane region" description="Helical" evidence="11">
    <location>
        <begin position="6"/>
        <end position="26"/>
    </location>
</feature>
<dbReference type="RefSeq" id="WP_237357690.1">
    <property type="nucleotide sequence ID" value="NZ_CP015118.1"/>
</dbReference>
<evidence type="ECO:0000256" key="11">
    <source>
        <dbReference type="RuleBase" id="RU363032"/>
    </source>
</evidence>
<dbReference type="SUPFAM" id="SSF161098">
    <property type="entry name" value="MetI-like"/>
    <property type="match status" value="1"/>
</dbReference>
<dbReference type="AlphaFoldDB" id="A0A1W6LHM7"/>
<evidence type="ECO:0000313" key="13">
    <source>
        <dbReference type="EMBL" id="ARN23726.1"/>
    </source>
</evidence>
<dbReference type="EMBL" id="CP015118">
    <property type="protein sequence ID" value="ARN23726.1"/>
    <property type="molecule type" value="Genomic_DNA"/>
</dbReference>
<dbReference type="GO" id="GO:1990060">
    <property type="term" value="C:maltose transport complex"/>
    <property type="evidence" value="ECO:0007669"/>
    <property type="project" value="TreeGrafter"/>
</dbReference>
<dbReference type="InterPro" id="IPR035906">
    <property type="entry name" value="MetI-like_sf"/>
</dbReference>
<reference evidence="13 14" key="1">
    <citation type="submission" date="2016-04" db="EMBL/GenBank/DDBJ databases">
        <title>Complete genome sequence of natural rubber-degrading, novel Gram-negative bacterium, Rhizobacter gummiphilus strain NS21.</title>
        <authorList>
            <person name="Tabata M."/>
            <person name="Kasai D."/>
            <person name="Fukuda M."/>
        </authorList>
    </citation>
    <scope>NUCLEOTIDE SEQUENCE [LARGE SCALE GENOMIC DNA]</scope>
    <source>
        <strain evidence="13 14">NS21</strain>
    </source>
</reference>
<keyword evidence="14" id="KW-1185">Reference proteome</keyword>
<evidence type="ECO:0000256" key="6">
    <source>
        <dbReference type="ARBA" id="ARBA00022519"/>
    </source>
</evidence>
<evidence type="ECO:0000256" key="1">
    <source>
        <dbReference type="ARBA" id="ARBA00002264"/>
    </source>
</evidence>
<keyword evidence="4 11" id="KW-0813">Transport</keyword>
<dbReference type="PANTHER" id="PTHR47314:SF1">
    <property type="entry name" value="MALTOSE_MALTODEXTRIN TRANSPORT SYSTEM PERMEASE PROTEIN MALF"/>
    <property type="match status" value="1"/>
</dbReference>
<evidence type="ECO:0000256" key="3">
    <source>
        <dbReference type="ARBA" id="ARBA00009047"/>
    </source>
</evidence>
<dbReference type="PROSITE" id="PS50928">
    <property type="entry name" value="ABC_TM1"/>
    <property type="match status" value="1"/>
</dbReference>
<dbReference type="InterPro" id="IPR029345">
    <property type="entry name" value="MalF_P2"/>
</dbReference>
<keyword evidence="7 12" id="KW-0762">Sugar transport</keyword>
<dbReference type="FunFam" id="1.10.3720.10:FF:000030">
    <property type="entry name" value="Maltose ABC transporter permease MalF"/>
    <property type="match status" value="1"/>
</dbReference>
<dbReference type="InterPro" id="IPR048464">
    <property type="entry name" value="MalF_N_TM"/>
</dbReference>
<dbReference type="SUPFAM" id="SSF160964">
    <property type="entry name" value="MalF N-terminal region-like"/>
    <property type="match status" value="1"/>
</dbReference>
<feature type="transmembrane region" description="Helical" evidence="11">
    <location>
        <begin position="271"/>
        <end position="295"/>
    </location>
</feature>
<sequence length="507" mass="56078">MSLSRWLPPVLLAAVLLAALYVVVAVHAAGETLLAGTILVIVALAAWIYSSSKAYAYRYLFPGIGAALIFVVFPMVYTMGIGFTNHSSKNLLKFPRATQYLIDETHQVEGQSLQFTLHADGAEFRARFENPETQAAFVSGPLALKNNNPLELAVEPAENVKIPLGEPLQLRDLIPRQAALKALTFVTPDGRKLRMTGLRQFGPVEPLYEPRGDGTLLNKENGDVLTANFKTGFYENQRGERIQPGFQVNVGLDNYRRIFTDSAFREPFIRIFVWTVMFSALTVFFAAALGMLLAVLFNWDALKFKGVYRIMLFLPYAVPGFISILVFKGLFNNNFGEINLILHALFGIKPAWFSDPTLAKIMLLIVNVWLGYPYMMVVCMGLIKAIPADLYEASAVAGAGPLVNFFRITLPLILKPLTPLLISAFAFNFNNFVLIALLTGGRPDFLDTSVPAGTTDLLVSYTYRIAFQDSGQQFGLAAAISTVIFAMVAVISLVQMRFTKIAREETR</sequence>
<dbReference type="Pfam" id="PF00528">
    <property type="entry name" value="BPD_transp_1"/>
    <property type="match status" value="1"/>
</dbReference>
<dbReference type="Gene3D" id="3.10.650.10">
    <property type="entry name" value="MalF N-terminal region-like"/>
    <property type="match status" value="1"/>
</dbReference>
<comment type="similarity">
    <text evidence="3 12">Belongs to the binding-protein-dependent transport system permease family. MalFG subfamily.</text>
</comment>
<dbReference type="NCBIfam" id="NF008232">
    <property type="entry name" value="PRK10999.1"/>
    <property type="match status" value="1"/>
</dbReference>
<keyword evidence="9 11" id="KW-1133">Transmembrane helix</keyword>
<dbReference type="InterPro" id="IPR000515">
    <property type="entry name" value="MetI-like"/>
</dbReference>
<evidence type="ECO:0000256" key="7">
    <source>
        <dbReference type="ARBA" id="ARBA00022597"/>
    </source>
</evidence>
<dbReference type="Pfam" id="PF14785">
    <property type="entry name" value="MalF_P2"/>
    <property type="match status" value="1"/>
</dbReference>
<feature type="transmembrane region" description="Helical" evidence="11">
    <location>
        <begin position="361"/>
        <end position="383"/>
    </location>
</feature>
<dbReference type="Gene3D" id="2.40.430.10">
    <property type="entry name" value="D-maltodextrin-binding protein, MBP"/>
    <property type="match status" value="1"/>
</dbReference>
<dbReference type="GO" id="GO:0042956">
    <property type="term" value="P:maltodextrin transmembrane transport"/>
    <property type="evidence" value="ECO:0007669"/>
    <property type="project" value="TreeGrafter"/>
</dbReference>
<dbReference type="GO" id="GO:0015423">
    <property type="term" value="F:ABC-type maltose transporter activity"/>
    <property type="evidence" value="ECO:0007669"/>
    <property type="project" value="TreeGrafter"/>
</dbReference>
<dbReference type="KEGG" id="rgu:A4W93_04265"/>
<evidence type="ECO:0000256" key="8">
    <source>
        <dbReference type="ARBA" id="ARBA00022692"/>
    </source>
</evidence>
<keyword evidence="10 11" id="KW-0472">Membrane</keyword>
<evidence type="ECO:0000256" key="12">
    <source>
        <dbReference type="RuleBase" id="RU367050"/>
    </source>
</evidence>
<evidence type="ECO:0000256" key="5">
    <source>
        <dbReference type="ARBA" id="ARBA00022475"/>
    </source>
</evidence>
<feature type="transmembrane region" description="Helical" evidence="11">
    <location>
        <begin position="474"/>
        <end position="494"/>
    </location>
</feature>
<dbReference type="InterPro" id="IPR035277">
    <property type="entry name" value="MalF_N"/>
</dbReference>
<feature type="transmembrane region" description="Helical" evidence="11">
    <location>
        <begin position="56"/>
        <end position="83"/>
    </location>
</feature>
<name>A0A1W6LHM7_9BURK</name>
<comment type="function">
    <text evidence="1 12">Part of the ABC transporter complex MalEFGK involved in maltose/maltodextrin import. Probably responsible for the translocation of the substrate across the membrane.</text>
</comment>
<feature type="transmembrane region" description="Helical" evidence="11">
    <location>
        <begin position="33"/>
        <end position="50"/>
    </location>
</feature>
<keyword evidence="8 11" id="KW-0812">Transmembrane</keyword>
<evidence type="ECO:0000256" key="9">
    <source>
        <dbReference type="ARBA" id="ARBA00022989"/>
    </source>
</evidence>
<dbReference type="CDD" id="cd06261">
    <property type="entry name" value="TM_PBP2"/>
    <property type="match status" value="1"/>
</dbReference>
<dbReference type="STRING" id="946333.A4W93_04265"/>
<dbReference type="Gene3D" id="1.10.3720.10">
    <property type="entry name" value="MetI-like"/>
    <property type="match status" value="1"/>
</dbReference>
<keyword evidence="5" id="KW-1003">Cell membrane</keyword>
<dbReference type="InterPro" id="IPR047103">
    <property type="entry name" value="MalF_P2_sf"/>
</dbReference>
<dbReference type="PANTHER" id="PTHR47314">
    <property type="entry name" value="MALTOSE/MALTODEXTRIN TRANSPORT SYSTEM PERMEASE PROTEIN MALF"/>
    <property type="match status" value="1"/>
</dbReference>
<organism evidence="13 14">
    <name type="scientific">Piscinibacter gummiphilus</name>
    <dbReference type="NCBI Taxonomy" id="946333"/>
    <lineage>
        <taxon>Bacteria</taxon>
        <taxon>Pseudomonadati</taxon>
        <taxon>Pseudomonadota</taxon>
        <taxon>Betaproteobacteria</taxon>
        <taxon>Burkholderiales</taxon>
        <taxon>Sphaerotilaceae</taxon>
        <taxon>Piscinibacter</taxon>
    </lineage>
</organism>
<evidence type="ECO:0000313" key="14">
    <source>
        <dbReference type="Proteomes" id="UP000193427"/>
    </source>
</evidence>
<comment type="subunit">
    <text evidence="12">The complex is composed of two ATP-binding proteins (MalK), two transmembrane proteins (MalG and MalF) and a solute-binding protein (MalE).</text>
</comment>
<dbReference type="Gene3D" id="1.20.58.370">
    <property type="entry name" value="MalF N-terminal region-like"/>
    <property type="match status" value="1"/>
</dbReference>
<dbReference type="Pfam" id="PF20872">
    <property type="entry name" value="MalF_N_TM"/>
    <property type="match status" value="1"/>
</dbReference>
<evidence type="ECO:0000256" key="4">
    <source>
        <dbReference type="ARBA" id="ARBA00022448"/>
    </source>
</evidence>
<evidence type="ECO:0000256" key="10">
    <source>
        <dbReference type="ARBA" id="ARBA00023136"/>
    </source>
</evidence>
<protein>
    <recommendedName>
        <fullName evidence="12">Maltose/maltodextrin transport system permease protein</fullName>
    </recommendedName>
</protein>
<gene>
    <name evidence="13" type="primary">malF</name>
    <name evidence="13" type="ORF">A4W93_04265</name>
</gene>
<dbReference type="Proteomes" id="UP000193427">
    <property type="component" value="Chromosome"/>
</dbReference>